<dbReference type="InterPro" id="IPR018968">
    <property type="entry name" value="Phasin"/>
</dbReference>
<organism evidence="2 3">
    <name type="scientific">Tateyamaria omphalii</name>
    <dbReference type="NCBI Taxonomy" id="299262"/>
    <lineage>
        <taxon>Bacteria</taxon>
        <taxon>Pseudomonadati</taxon>
        <taxon>Pseudomonadota</taxon>
        <taxon>Alphaproteobacteria</taxon>
        <taxon>Rhodobacterales</taxon>
        <taxon>Roseobacteraceae</taxon>
        <taxon>Tateyamaria</taxon>
    </lineage>
</organism>
<feature type="domain" description="Phasin" evidence="1">
    <location>
        <begin position="25"/>
        <end position="114"/>
    </location>
</feature>
<proteinExistence type="predicted"/>
<gene>
    <name evidence="2" type="ORF">BWR18_05530</name>
</gene>
<accession>A0A1P8MSZ8</accession>
<dbReference type="Pfam" id="PF09361">
    <property type="entry name" value="Phasin_2"/>
    <property type="match status" value="1"/>
</dbReference>
<dbReference type="Proteomes" id="UP000186336">
    <property type="component" value="Chromosome"/>
</dbReference>
<reference evidence="2 3" key="1">
    <citation type="submission" date="2017-01" db="EMBL/GenBank/DDBJ databases">
        <title>Complete genome of Tateyamaria omphalii DOK1-4 isolated from seawater in Dokdo.</title>
        <authorList>
            <person name="Kim J.H."/>
            <person name="Chi W.-J."/>
        </authorList>
    </citation>
    <scope>NUCLEOTIDE SEQUENCE [LARGE SCALE GENOMIC DNA]</scope>
    <source>
        <strain evidence="2 3">DOK1-4</strain>
    </source>
</reference>
<protein>
    <recommendedName>
        <fullName evidence="1">Phasin domain-containing protein</fullName>
    </recommendedName>
</protein>
<dbReference type="KEGG" id="tom:BWR18_05530"/>
<evidence type="ECO:0000259" key="1">
    <source>
        <dbReference type="Pfam" id="PF09361"/>
    </source>
</evidence>
<dbReference type="RefSeq" id="WP_076627070.1">
    <property type="nucleotide sequence ID" value="NZ_CP019312.1"/>
</dbReference>
<evidence type="ECO:0000313" key="3">
    <source>
        <dbReference type="Proteomes" id="UP000186336"/>
    </source>
</evidence>
<evidence type="ECO:0000313" key="2">
    <source>
        <dbReference type="EMBL" id="APX11206.1"/>
    </source>
</evidence>
<sequence length="126" mass="13967">MAQTTVTKSKSKDTSDATGTMINAMTNWQTAGLGALNWFSASTVERMGDMGAEWMTFVAERVREDVALQHALMHAKSPGEMQQVQMRFLQTAMDQYTAETGKMIELSSKLFDTAENHEAPDENVNV</sequence>
<keyword evidence="3" id="KW-1185">Reference proteome</keyword>
<dbReference type="EMBL" id="CP019312">
    <property type="protein sequence ID" value="APX11206.1"/>
    <property type="molecule type" value="Genomic_DNA"/>
</dbReference>
<dbReference type="AlphaFoldDB" id="A0A1P8MSZ8"/>
<name>A0A1P8MSZ8_9RHOB</name>